<evidence type="ECO:0000313" key="2">
    <source>
        <dbReference type="Proteomes" id="UP000267029"/>
    </source>
</evidence>
<reference evidence="3" key="1">
    <citation type="submission" date="2017-02" db="UniProtKB">
        <authorList>
            <consortium name="WormBaseParasite"/>
        </authorList>
    </citation>
    <scope>IDENTIFICATION</scope>
</reference>
<evidence type="ECO:0000313" key="3">
    <source>
        <dbReference type="WBParaSite" id="MCOS_0000433901-mRNA-1"/>
    </source>
</evidence>
<dbReference type="AlphaFoldDB" id="A0A0R3UBP1"/>
<name>A0A0R3UBP1_MESCO</name>
<accession>A0A0R3UBP1</accession>
<reference evidence="1 2" key="2">
    <citation type="submission" date="2018-10" db="EMBL/GenBank/DDBJ databases">
        <authorList>
            <consortium name="Pathogen Informatics"/>
        </authorList>
    </citation>
    <scope>NUCLEOTIDE SEQUENCE [LARGE SCALE GENOMIC DNA]</scope>
</reference>
<protein>
    <submittedName>
        <fullName evidence="1 3">Uncharacterized protein</fullName>
    </submittedName>
</protein>
<keyword evidence="2" id="KW-1185">Reference proteome</keyword>
<sequence>MCSTIPFAIEAAGCDGVVLNLALFVCVQSDNSGRALNMSNGLNATATVTEDDEVDGPMNKQVSATF</sequence>
<dbReference type="EMBL" id="UXSR01001507">
    <property type="protein sequence ID" value="VDD78337.1"/>
    <property type="molecule type" value="Genomic_DNA"/>
</dbReference>
<dbReference type="Proteomes" id="UP000267029">
    <property type="component" value="Unassembled WGS sequence"/>
</dbReference>
<dbReference type="WBParaSite" id="MCOS_0000433901-mRNA-1">
    <property type="protein sequence ID" value="MCOS_0000433901-mRNA-1"/>
    <property type="gene ID" value="MCOS_0000433901"/>
</dbReference>
<proteinExistence type="predicted"/>
<evidence type="ECO:0000313" key="1">
    <source>
        <dbReference type="EMBL" id="VDD78337.1"/>
    </source>
</evidence>
<gene>
    <name evidence="1" type="ORF">MCOS_LOCUS4340</name>
</gene>
<organism evidence="3">
    <name type="scientific">Mesocestoides corti</name>
    <name type="common">Flatworm</name>
    <dbReference type="NCBI Taxonomy" id="53468"/>
    <lineage>
        <taxon>Eukaryota</taxon>
        <taxon>Metazoa</taxon>
        <taxon>Spiralia</taxon>
        <taxon>Lophotrochozoa</taxon>
        <taxon>Platyhelminthes</taxon>
        <taxon>Cestoda</taxon>
        <taxon>Eucestoda</taxon>
        <taxon>Cyclophyllidea</taxon>
        <taxon>Mesocestoididae</taxon>
        <taxon>Mesocestoides</taxon>
    </lineage>
</organism>